<comment type="caution">
    <text evidence="1">The sequence shown here is derived from an EMBL/GenBank/DDBJ whole genome shotgun (WGS) entry which is preliminary data.</text>
</comment>
<organism evidence="1 2">
    <name type="scientific">Pseudomassariella vexata</name>
    <dbReference type="NCBI Taxonomy" id="1141098"/>
    <lineage>
        <taxon>Eukaryota</taxon>
        <taxon>Fungi</taxon>
        <taxon>Dikarya</taxon>
        <taxon>Ascomycota</taxon>
        <taxon>Pezizomycotina</taxon>
        <taxon>Sordariomycetes</taxon>
        <taxon>Xylariomycetidae</taxon>
        <taxon>Amphisphaeriales</taxon>
        <taxon>Pseudomassariaceae</taxon>
        <taxon>Pseudomassariella</taxon>
    </lineage>
</organism>
<evidence type="ECO:0000313" key="1">
    <source>
        <dbReference type="EMBL" id="ORY57742.1"/>
    </source>
</evidence>
<protein>
    <submittedName>
        <fullName evidence="1">Uncharacterized protein</fullName>
    </submittedName>
</protein>
<dbReference type="RefSeq" id="XP_040710871.1">
    <property type="nucleotide sequence ID" value="XM_040865658.1"/>
</dbReference>
<proteinExistence type="predicted"/>
<gene>
    <name evidence="1" type="ORF">BCR38DRAFT_79760</name>
</gene>
<keyword evidence="2" id="KW-1185">Reference proteome</keyword>
<dbReference type="GeneID" id="63781870"/>
<dbReference type="EMBL" id="MCFJ01000018">
    <property type="protein sequence ID" value="ORY57742.1"/>
    <property type="molecule type" value="Genomic_DNA"/>
</dbReference>
<dbReference type="InParanoid" id="A0A1Y2DEN1"/>
<accession>A0A1Y2DEN1</accession>
<sequence length="165" mass="18932">MDPSRRTESLSEPPIVMIRFHGTRMKSGIASIYVVEKPEPRNMKVQSPRWIQDIGSLARYIFLLQEAFLERSYRESWLPNEVRFYVVLKAMQQVNTPRMDGRVGLAGSGSRKFYISMYLCCHNSESFCPWGGFKASVGLAGFDFSTMSELVLCYNPEEVRQVTGR</sequence>
<reference evidence="1 2" key="1">
    <citation type="submission" date="2016-07" db="EMBL/GenBank/DDBJ databases">
        <title>Pervasive Adenine N6-methylation of Active Genes in Fungi.</title>
        <authorList>
            <consortium name="DOE Joint Genome Institute"/>
            <person name="Mondo S.J."/>
            <person name="Dannebaum R.O."/>
            <person name="Kuo R.C."/>
            <person name="Labutti K."/>
            <person name="Haridas S."/>
            <person name="Kuo A."/>
            <person name="Salamov A."/>
            <person name="Ahrendt S.R."/>
            <person name="Lipzen A."/>
            <person name="Sullivan W."/>
            <person name="Andreopoulos W.B."/>
            <person name="Clum A."/>
            <person name="Lindquist E."/>
            <person name="Daum C."/>
            <person name="Ramamoorthy G.K."/>
            <person name="Gryganskyi A."/>
            <person name="Culley D."/>
            <person name="Magnuson J.K."/>
            <person name="James T.Y."/>
            <person name="O'Malley M.A."/>
            <person name="Stajich J.E."/>
            <person name="Spatafora J.W."/>
            <person name="Visel A."/>
            <person name="Grigoriev I.V."/>
        </authorList>
    </citation>
    <scope>NUCLEOTIDE SEQUENCE [LARGE SCALE GENOMIC DNA]</scope>
    <source>
        <strain evidence="1 2">CBS 129021</strain>
    </source>
</reference>
<evidence type="ECO:0000313" key="2">
    <source>
        <dbReference type="Proteomes" id="UP000193689"/>
    </source>
</evidence>
<dbReference type="AlphaFoldDB" id="A0A1Y2DEN1"/>
<name>A0A1Y2DEN1_9PEZI</name>
<dbReference type="Proteomes" id="UP000193689">
    <property type="component" value="Unassembled WGS sequence"/>
</dbReference>